<protein>
    <submittedName>
        <fullName evidence="1">Uncharacterized protein</fullName>
    </submittedName>
</protein>
<name>A0A2G9H6I7_9LAMI</name>
<sequence length="65" mass="7511">MDAEPLSEESFCIPHPKTLADVLAMSCTCLLERESYKRNYGFYSSKKDPKQFLTVVWCYKSASYC</sequence>
<reference evidence="2" key="1">
    <citation type="journal article" date="2018" name="Gigascience">
        <title>Genome assembly of the Pink Ipe (Handroanthus impetiginosus, Bignoniaceae), a highly valued, ecologically keystone Neotropical timber forest tree.</title>
        <authorList>
            <person name="Silva-Junior O.B."/>
            <person name="Grattapaglia D."/>
            <person name="Novaes E."/>
            <person name="Collevatti R.G."/>
        </authorList>
    </citation>
    <scope>NUCLEOTIDE SEQUENCE [LARGE SCALE GENOMIC DNA]</scope>
    <source>
        <strain evidence="2">cv. UFG-1</strain>
    </source>
</reference>
<evidence type="ECO:0000313" key="2">
    <source>
        <dbReference type="Proteomes" id="UP000231279"/>
    </source>
</evidence>
<organism evidence="1 2">
    <name type="scientific">Handroanthus impetiginosus</name>
    <dbReference type="NCBI Taxonomy" id="429701"/>
    <lineage>
        <taxon>Eukaryota</taxon>
        <taxon>Viridiplantae</taxon>
        <taxon>Streptophyta</taxon>
        <taxon>Embryophyta</taxon>
        <taxon>Tracheophyta</taxon>
        <taxon>Spermatophyta</taxon>
        <taxon>Magnoliopsida</taxon>
        <taxon>eudicotyledons</taxon>
        <taxon>Gunneridae</taxon>
        <taxon>Pentapetalae</taxon>
        <taxon>asterids</taxon>
        <taxon>lamiids</taxon>
        <taxon>Lamiales</taxon>
        <taxon>Bignoniaceae</taxon>
        <taxon>Crescentiina</taxon>
        <taxon>Tabebuia alliance</taxon>
        <taxon>Handroanthus</taxon>
    </lineage>
</organism>
<dbReference type="EMBL" id="NKXS01002534">
    <property type="protein sequence ID" value="PIN13136.1"/>
    <property type="molecule type" value="Genomic_DNA"/>
</dbReference>
<proteinExistence type="predicted"/>
<dbReference type="AlphaFoldDB" id="A0A2G9H6I7"/>
<comment type="caution">
    <text evidence="1">The sequence shown here is derived from an EMBL/GenBank/DDBJ whole genome shotgun (WGS) entry which is preliminary data.</text>
</comment>
<evidence type="ECO:0000313" key="1">
    <source>
        <dbReference type="EMBL" id="PIN13136.1"/>
    </source>
</evidence>
<dbReference type="Proteomes" id="UP000231279">
    <property type="component" value="Unassembled WGS sequence"/>
</dbReference>
<gene>
    <name evidence="1" type="ORF">CDL12_14249</name>
</gene>
<accession>A0A2G9H6I7</accession>
<keyword evidence="2" id="KW-1185">Reference proteome</keyword>